<evidence type="ECO:0000259" key="9">
    <source>
        <dbReference type="PROSITE" id="PS50850"/>
    </source>
</evidence>
<evidence type="ECO:0000313" key="11">
    <source>
        <dbReference type="Proteomes" id="UP001595751"/>
    </source>
</evidence>
<proteinExistence type="predicted"/>
<feature type="transmembrane region" description="Helical" evidence="8">
    <location>
        <begin position="47"/>
        <end position="67"/>
    </location>
</feature>
<dbReference type="Pfam" id="PF07690">
    <property type="entry name" value="MFS_1"/>
    <property type="match status" value="2"/>
</dbReference>
<sequence>MTDRRRIGGDIWALSIATFINRATGFLTLFAAIFFTGTGMSPETVVLSLSVLGVAGVSGSLLGGRLADRFGKTAVLVASSLVNAGLFAVLAIIDHSLTLWVVGIAAMSALASQVFYGPSMAVVAESSEGRDRVTRFAFYRIFINVGAIVAPALVGFLGRDRFDMLFWFSAIGSVLVPVILLAGIRSRRTDTDGGESTEAAAGHGDGEPSAPTPRLRAALLLVYVAMGLAMVVYAQHQSAVPLRLESEPNGVRLYALLLIINPVFVIAVEYPLSHFTKRMPASIALAVGTTIMGAGVAMAVGFAEVPALVIVGWLLFSLGECIFAPMSNTYVAELSPKAAQSRSQGRLAAFQAVGIAMGPGLGSWMLLVLGGAAWSGFLAMTVVCAGLVLAAHAAYAGAKKNLNPGIAH</sequence>
<dbReference type="RefSeq" id="WP_290291669.1">
    <property type="nucleotide sequence ID" value="NZ_CP047211.1"/>
</dbReference>
<dbReference type="Gene3D" id="1.20.1250.20">
    <property type="entry name" value="MFS general substrate transporter like domains"/>
    <property type="match status" value="1"/>
</dbReference>
<feature type="transmembrane region" description="Helical" evidence="8">
    <location>
        <begin position="217"/>
        <end position="234"/>
    </location>
</feature>
<dbReference type="Proteomes" id="UP001595751">
    <property type="component" value="Unassembled WGS sequence"/>
</dbReference>
<evidence type="ECO:0000256" key="3">
    <source>
        <dbReference type="ARBA" id="ARBA00022475"/>
    </source>
</evidence>
<feature type="transmembrane region" description="Helical" evidence="8">
    <location>
        <begin position="99"/>
        <end position="116"/>
    </location>
</feature>
<feature type="transmembrane region" description="Helical" evidence="8">
    <location>
        <begin position="308"/>
        <end position="326"/>
    </location>
</feature>
<dbReference type="EMBL" id="JBHRZN010000001">
    <property type="protein sequence ID" value="MFC3848925.1"/>
    <property type="molecule type" value="Genomic_DNA"/>
</dbReference>
<accession>A0ABV7ZP49</accession>
<dbReference type="InterPro" id="IPR020846">
    <property type="entry name" value="MFS_dom"/>
</dbReference>
<keyword evidence="6 8" id="KW-0472">Membrane</keyword>
<keyword evidence="5 8" id="KW-1133">Transmembrane helix</keyword>
<feature type="transmembrane region" description="Helical" evidence="8">
    <location>
        <begin position="12"/>
        <end position="35"/>
    </location>
</feature>
<feature type="transmembrane region" description="Helical" evidence="8">
    <location>
        <begin position="137"/>
        <end position="158"/>
    </location>
</feature>
<keyword evidence="2" id="KW-0813">Transport</keyword>
<organism evidence="10 11">
    <name type="scientific">Corynebacterium hansenii</name>
    <dbReference type="NCBI Taxonomy" id="394964"/>
    <lineage>
        <taxon>Bacteria</taxon>
        <taxon>Bacillati</taxon>
        <taxon>Actinomycetota</taxon>
        <taxon>Actinomycetes</taxon>
        <taxon>Mycobacteriales</taxon>
        <taxon>Corynebacteriaceae</taxon>
        <taxon>Corynebacterium</taxon>
    </lineage>
</organism>
<keyword evidence="11" id="KW-1185">Reference proteome</keyword>
<feature type="transmembrane region" description="Helical" evidence="8">
    <location>
        <begin position="254"/>
        <end position="272"/>
    </location>
</feature>
<feature type="domain" description="Major facilitator superfamily (MFS) profile" evidence="9">
    <location>
        <begin position="1"/>
        <end position="188"/>
    </location>
</feature>
<evidence type="ECO:0000256" key="2">
    <source>
        <dbReference type="ARBA" id="ARBA00022448"/>
    </source>
</evidence>
<dbReference type="InterPro" id="IPR050171">
    <property type="entry name" value="MFS_Transporters"/>
</dbReference>
<dbReference type="PANTHER" id="PTHR23517">
    <property type="entry name" value="RESISTANCE PROTEIN MDTM, PUTATIVE-RELATED-RELATED"/>
    <property type="match status" value="1"/>
</dbReference>
<dbReference type="PANTHER" id="PTHR23517:SF2">
    <property type="entry name" value="MULTIDRUG RESISTANCE PROTEIN MDTH"/>
    <property type="match status" value="1"/>
</dbReference>
<dbReference type="SUPFAM" id="SSF103473">
    <property type="entry name" value="MFS general substrate transporter"/>
    <property type="match status" value="1"/>
</dbReference>
<evidence type="ECO:0000256" key="8">
    <source>
        <dbReference type="SAM" id="Phobius"/>
    </source>
</evidence>
<evidence type="ECO:0000256" key="4">
    <source>
        <dbReference type="ARBA" id="ARBA00022692"/>
    </source>
</evidence>
<feature type="transmembrane region" description="Helical" evidence="8">
    <location>
        <begin position="164"/>
        <end position="184"/>
    </location>
</feature>
<comment type="subcellular location">
    <subcellularLocation>
        <location evidence="1">Cell membrane</location>
        <topology evidence="1">Multi-pass membrane protein</topology>
    </subcellularLocation>
</comment>
<evidence type="ECO:0000313" key="10">
    <source>
        <dbReference type="EMBL" id="MFC3848925.1"/>
    </source>
</evidence>
<feature type="transmembrane region" description="Helical" evidence="8">
    <location>
        <begin position="373"/>
        <end position="395"/>
    </location>
</feature>
<feature type="transmembrane region" description="Helical" evidence="8">
    <location>
        <begin position="74"/>
        <end position="93"/>
    </location>
</feature>
<feature type="region of interest" description="Disordered" evidence="7">
    <location>
        <begin position="188"/>
        <end position="210"/>
    </location>
</feature>
<reference evidence="11" key="1">
    <citation type="journal article" date="2019" name="Int. J. Syst. Evol. Microbiol.">
        <title>The Global Catalogue of Microorganisms (GCM) 10K type strain sequencing project: providing services to taxonomists for standard genome sequencing and annotation.</title>
        <authorList>
            <consortium name="The Broad Institute Genomics Platform"/>
            <consortium name="The Broad Institute Genome Sequencing Center for Infectious Disease"/>
            <person name="Wu L."/>
            <person name="Ma J."/>
        </authorList>
    </citation>
    <scope>NUCLEOTIDE SEQUENCE [LARGE SCALE GENOMIC DNA]</scope>
    <source>
        <strain evidence="11">CCUG 53252</strain>
    </source>
</reference>
<keyword evidence="4 8" id="KW-0812">Transmembrane</keyword>
<protein>
    <submittedName>
        <fullName evidence="10">MFS transporter</fullName>
    </submittedName>
</protein>
<evidence type="ECO:0000256" key="5">
    <source>
        <dbReference type="ARBA" id="ARBA00022989"/>
    </source>
</evidence>
<keyword evidence="3" id="KW-1003">Cell membrane</keyword>
<dbReference type="InterPro" id="IPR036259">
    <property type="entry name" value="MFS_trans_sf"/>
</dbReference>
<feature type="transmembrane region" description="Helical" evidence="8">
    <location>
        <begin position="284"/>
        <end position="302"/>
    </location>
</feature>
<dbReference type="InterPro" id="IPR011701">
    <property type="entry name" value="MFS"/>
</dbReference>
<dbReference type="PROSITE" id="PS50850">
    <property type="entry name" value="MFS"/>
    <property type="match status" value="1"/>
</dbReference>
<feature type="transmembrane region" description="Helical" evidence="8">
    <location>
        <begin position="347"/>
        <end position="367"/>
    </location>
</feature>
<name>A0ABV7ZP49_9CORY</name>
<comment type="caution">
    <text evidence="10">The sequence shown here is derived from an EMBL/GenBank/DDBJ whole genome shotgun (WGS) entry which is preliminary data.</text>
</comment>
<gene>
    <name evidence="10" type="ORF">ACFORJ_01915</name>
</gene>
<evidence type="ECO:0000256" key="1">
    <source>
        <dbReference type="ARBA" id="ARBA00004651"/>
    </source>
</evidence>
<evidence type="ECO:0000256" key="6">
    <source>
        <dbReference type="ARBA" id="ARBA00023136"/>
    </source>
</evidence>
<evidence type="ECO:0000256" key="7">
    <source>
        <dbReference type="SAM" id="MobiDB-lite"/>
    </source>
</evidence>